<keyword evidence="11" id="KW-0732">Signal</keyword>
<keyword evidence="3" id="KW-0813">Transport</keyword>
<evidence type="ECO:0000313" key="12">
    <source>
        <dbReference type="EMBL" id="KAG0721475.1"/>
    </source>
</evidence>
<sequence>MLIVCGLPLMFFELCLGQFGREGPITVWKICPLFQGIGYAMFMISFYIGCYYNVVLSWAIYYIYSSFTKTLPWTSCGEEWRSEYCKDFNSRNCSLSGGIMNMTGACIFRNMTSSTEEWDALNTTASLLKSPAHEYFHNHVLDITDGLHDMGGLQGKIVLTLLVAWIIVYLVLIKGAVYFTATFPYLILVVLLVRACTLPGYMNGINFYLTPQWDKLFKASVWGDAAVQIFFSLSPCWGGLITLSSYNKFNNNCYRDAFVVSISNCLTSFFAGFVIFGIIGFMAHELGLPVEKVAVQGAGLAFVAYPEAVARLPLSPVWSILFFAMLLTLGLGTQFTILTTIITTITDDFPALRGKNFKWALLGVCVVMYTVGLSMATRGGMYVLQMMDFYSSTFSALMVGMVEVVVVCWIYGVDNFLEDIKKMLGFYPYPRLLWKCMWKYVMPLVVVTILAFTWIDFTPARYGDYEFPFWANAIGWVLSFSSVFLIPAVAIFKILREKGSFMERVRKLVKPLPEWAPPPEVCMRPNDSFGAKPLLKVTSFGKYTHCSPQQIAL</sequence>
<feature type="binding site" evidence="8">
    <location>
        <position position="232"/>
    </location>
    <ligand>
        <name>Na(+)</name>
        <dbReference type="ChEBI" id="CHEBI:29101"/>
        <label>1</label>
    </ligand>
</feature>
<dbReference type="Proteomes" id="UP000770661">
    <property type="component" value="Unassembled WGS sequence"/>
</dbReference>
<dbReference type="OrthoDB" id="6581954at2759"/>
<comment type="subcellular location">
    <subcellularLocation>
        <location evidence="1">Membrane</location>
        <topology evidence="1">Multi-pass membrane protein</topology>
    </subcellularLocation>
</comment>
<dbReference type="PRINTS" id="PR00176">
    <property type="entry name" value="NANEUSMPORT"/>
</dbReference>
<proteinExistence type="inferred from homology"/>
<feature type="transmembrane region" description="Helical" evidence="10">
    <location>
        <begin position="432"/>
        <end position="455"/>
    </location>
</feature>
<dbReference type="Pfam" id="PF00209">
    <property type="entry name" value="SNF"/>
    <property type="match status" value="1"/>
</dbReference>
<evidence type="ECO:0000256" key="4">
    <source>
        <dbReference type="ARBA" id="ARBA00022692"/>
    </source>
</evidence>
<dbReference type="EMBL" id="JACEEZ010011076">
    <property type="protein sequence ID" value="KAG0721475.1"/>
    <property type="molecule type" value="Genomic_DNA"/>
</dbReference>
<accession>A0A8J4YHR3</accession>
<name>A0A8J4YHR3_CHIOP</name>
<keyword evidence="5" id="KW-0769">Symport</keyword>
<gene>
    <name evidence="12" type="primary">slc6a9_1</name>
    <name evidence="12" type="ORF">GWK47_046393</name>
</gene>
<keyword evidence="8" id="KW-0479">Metal-binding</keyword>
<evidence type="ECO:0000256" key="9">
    <source>
        <dbReference type="PIRSR" id="PIRSR600175-2"/>
    </source>
</evidence>
<feature type="transmembrane region" description="Helical" evidence="10">
    <location>
        <begin position="221"/>
        <end position="246"/>
    </location>
</feature>
<evidence type="ECO:0000256" key="2">
    <source>
        <dbReference type="ARBA" id="ARBA00006459"/>
    </source>
</evidence>
<evidence type="ECO:0000256" key="5">
    <source>
        <dbReference type="ARBA" id="ARBA00022847"/>
    </source>
</evidence>
<dbReference type="AlphaFoldDB" id="A0A8J4YHR3"/>
<evidence type="ECO:0000256" key="3">
    <source>
        <dbReference type="ARBA" id="ARBA00022448"/>
    </source>
</evidence>
<dbReference type="GO" id="GO:0046872">
    <property type="term" value="F:metal ion binding"/>
    <property type="evidence" value="ECO:0007669"/>
    <property type="project" value="UniProtKB-KW"/>
</dbReference>
<comment type="caution">
    <text evidence="12">The sequence shown here is derived from an EMBL/GenBank/DDBJ whole genome shotgun (WGS) entry which is preliminary data.</text>
</comment>
<keyword evidence="4 10" id="KW-0812">Transmembrane</keyword>
<keyword evidence="13" id="KW-1185">Reference proteome</keyword>
<keyword evidence="9" id="KW-1015">Disulfide bond</keyword>
<evidence type="ECO:0000256" key="1">
    <source>
        <dbReference type="ARBA" id="ARBA00004141"/>
    </source>
</evidence>
<dbReference type="PROSITE" id="PS00754">
    <property type="entry name" value="NA_NEUROTRAN_SYMP_2"/>
    <property type="match status" value="1"/>
</dbReference>
<dbReference type="GO" id="GO:0015375">
    <property type="term" value="F:glycine:sodium symporter activity"/>
    <property type="evidence" value="ECO:0007669"/>
    <property type="project" value="TreeGrafter"/>
</dbReference>
<evidence type="ECO:0000256" key="6">
    <source>
        <dbReference type="ARBA" id="ARBA00022989"/>
    </source>
</evidence>
<keyword evidence="8" id="KW-0915">Sodium</keyword>
<evidence type="ECO:0000256" key="8">
    <source>
        <dbReference type="PIRSR" id="PIRSR600175-1"/>
    </source>
</evidence>
<feature type="transmembrane region" description="Helical" evidence="10">
    <location>
        <begin position="258"/>
        <end position="281"/>
    </location>
</feature>
<evidence type="ECO:0000256" key="10">
    <source>
        <dbReference type="SAM" id="Phobius"/>
    </source>
</evidence>
<dbReference type="GO" id="GO:0005886">
    <property type="term" value="C:plasma membrane"/>
    <property type="evidence" value="ECO:0007669"/>
    <property type="project" value="TreeGrafter"/>
</dbReference>
<feature type="transmembrane region" description="Helical" evidence="10">
    <location>
        <begin position="467"/>
        <end position="492"/>
    </location>
</feature>
<evidence type="ECO:0000256" key="7">
    <source>
        <dbReference type="ARBA" id="ARBA00023136"/>
    </source>
</evidence>
<dbReference type="PANTHER" id="PTHR11616:SF240">
    <property type="entry name" value="BLOATED TUBULES, ISOFORM B-RELATED"/>
    <property type="match status" value="1"/>
</dbReference>
<feature type="transmembrane region" description="Helical" evidence="10">
    <location>
        <begin position="357"/>
        <end position="377"/>
    </location>
</feature>
<dbReference type="InterPro" id="IPR037272">
    <property type="entry name" value="SNS_sf"/>
</dbReference>
<feature type="transmembrane region" description="Helical" evidence="10">
    <location>
        <begin position="389"/>
        <end position="411"/>
    </location>
</feature>
<protein>
    <submittedName>
        <fullName evidence="12">Sodium- and chloride-dependent glycine transporter 1</fullName>
    </submittedName>
</protein>
<feature type="chain" id="PRO_5035171396" evidence="11">
    <location>
        <begin position="18"/>
        <end position="553"/>
    </location>
</feature>
<reference evidence="12" key="1">
    <citation type="submission" date="2020-07" db="EMBL/GenBank/DDBJ databases">
        <title>The High-quality genome of the commercially important snow crab, Chionoecetes opilio.</title>
        <authorList>
            <person name="Jeong J.-H."/>
            <person name="Ryu S."/>
        </authorList>
    </citation>
    <scope>NUCLEOTIDE SEQUENCE</scope>
    <source>
        <strain evidence="12">MADBK_172401_WGS</strain>
        <tissue evidence="12">Digestive gland</tissue>
    </source>
</reference>
<feature type="binding site" evidence="8">
    <location>
        <position position="264"/>
    </location>
    <ligand>
        <name>Na(+)</name>
        <dbReference type="ChEBI" id="CHEBI:29101"/>
        <label>1</label>
    </ligand>
</feature>
<feature type="transmembrane region" description="Helical" evidence="10">
    <location>
        <begin position="320"/>
        <end position="345"/>
    </location>
</feature>
<feature type="transmembrane region" description="Helical" evidence="10">
    <location>
        <begin position="185"/>
        <end position="209"/>
    </location>
</feature>
<feature type="signal peptide" evidence="11">
    <location>
        <begin position="1"/>
        <end position="17"/>
    </location>
</feature>
<dbReference type="SUPFAM" id="SSF161070">
    <property type="entry name" value="SNF-like"/>
    <property type="match status" value="1"/>
</dbReference>
<dbReference type="InterPro" id="IPR000175">
    <property type="entry name" value="Na/ntran_symport"/>
</dbReference>
<evidence type="ECO:0000313" key="13">
    <source>
        <dbReference type="Proteomes" id="UP000770661"/>
    </source>
</evidence>
<evidence type="ECO:0000256" key="11">
    <source>
        <dbReference type="SAM" id="SignalP"/>
    </source>
</evidence>
<comment type="similarity">
    <text evidence="2">Belongs to the sodium:neurotransmitter symporter (SNF) (TC 2.A.22) family.</text>
</comment>
<feature type="binding site" evidence="8">
    <location>
        <position position="329"/>
    </location>
    <ligand>
        <name>Na(+)</name>
        <dbReference type="ChEBI" id="CHEBI:29101"/>
        <label>1</label>
    </ligand>
</feature>
<keyword evidence="6 10" id="KW-1133">Transmembrane helix</keyword>
<feature type="transmembrane region" description="Helical" evidence="10">
    <location>
        <begin position="157"/>
        <end position="179"/>
    </location>
</feature>
<dbReference type="PROSITE" id="PS50267">
    <property type="entry name" value="NA_NEUROTRAN_SYMP_3"/>
    <property type="match status" value="1"/>
</dbReference>
<dbReference type="PANTHER" id="PTHR11616">
    <property type="entry name" value="SODIUM/CHLORIDE DEPENDENT TRANSPORTER"/>
    <property type="match status" value="1"/>
</dbReference>
<organism evidence="12 13">
    <name type="scientific">Chionoecetes opilio</name>
    <name type="common">Atlantic snow crab</name>
    <name type="synonym">Cancer opilio</name>
    <dbReference type="NCBI Taxonomy" id="41210"/>
    <lineage>
        <taxon>Eukaryota</taxon>
        <taxon>Metazoa</taxon>
        <taxon>Ecdysozoa</taxon>
        <taxon>Arthropoda</taxon>
        <taxon>Crustacea</taxon>
        <taxon>Multicrustacea</taxon>
        <taxon>Malacostraca</taxon>
        <taxon>Eumalacostraca</taxon>
        <taxon>Eucarida</taxon>
        <taxon>Decapoda</taxon>
        <taxon>Pleocyemata</taxon>
        <taxon>Brachyura</taxon>
        <taxon>Eubrachyura</taxon>
        <taxon>Majoidea</taxon>
        <taxon>Majidae</taxon>
        <taxon>Chionoecetes</taxon>
    </lineage>
</organism>
<keyword evidence="7 10" id="KW-0472">Membrane</keyword>
<feature type="transmembrane region" description="Helical" evidence="10">
    <location>
        <begin position="41"/>
        <end position="64"/>
    </location>
</feature>
<feature type="disulfide bond" evidence="9">
    <location>
        <begin position="76"/>
        <end position="85"/>
    </location>
</feature>